<sequence length="165" mass="18987">MAATHDLTLLYNELDPEDRKMVYSVTGYDLADRVDDELERDPELVGAIRSSIAFFYEAAHDSGRDAESIVETAVGQVEQRRNSSTIVDVNLEVEKSRLDYLADRGRSKMEQMDDLSNAEVRALLEAETEEIDPDDVSMYLRNKWEWSIHSDEQTDDFDNTEDEDR</sequence>
<dbReference type="AlphaFoldDB" id="A0A6B0VIB3"/>
<accession>A0A6B0VIB3</accession>
<dbReference type="RefSeq" id="WP_160063621.1">
    <property type="nucleotide sequence ID" value="NZ_WUYX01000022.1"/>
</dbReference>
<dbReference type="EMBL" id="WUYX01000022">
    <property type="protein sequence ID" value="MXV61591.1"/>
    <property type="molecule type" value="Genomic_DNA"/>
</dbReference>
<comment type="caution">
    <text evidence="2">The sequence shown here is derived from an EMBL/GenBank/DDBJ whole genome shotgun (WGS) entry which is preliminary data.</text>
</comment>
<name>A0A6B0VIB3_9EURY</name>
<dbReference type="Pfam" id="PF26404">
    <property type="entry name" value="DUF8102"/>
    <property type="match status" value="1"/>
</dbReference>
<evidence type="ECO:0000259" key="1">
    <source>
        <dbReference type="Pfam" id="PF26404"/>
    </source>
</evidence>
<evidence type="ECO:0000313" key="3">
    <source>
        <dbReference type="Proteomes" id="UP000434101"/>
    </source>
</evidence>
<gene>
    <name evidence="2" type="ORF">GS429_05830</name>
</gene>
<dbReference type="OrthoDB" id="54958at1644060"/>
<dbReference type="Proteomes" id="UP000434101">
    <property type="component" value="Unassembled WGS sequence"/>
</dbReference>
<evidence type="ECO:0000313" key="2">
    <source>
        <dbReference type="EMBL" id="MXV61591.1"/>
    </source>
</evidence>
<keyword evidence="3" id="KW-1185">Reference proteome</keyword>
<proteinExistence type="predicted"/>
<organism evidence="2 3">
    <name type="scientific">Natronorubrum halalkaliphilum</name>
    <dbReference type="NCBI Taxonomy" id="2691917"/>
    <lineage>
        <taxon>Archaea</taxon>
        <taxon>Methanobacteriati</taxon>
        <taxon>Methanobacteriota</taxon>
        <taxon>Stenosarchaea group</taxon>
        <taxon>Halobacteria</taxon>
        <taxon>Halobacteriales</taxon>
        <taxon>Natrialbaceae</taxon>
        <taxon>Natronorubrum</taxon>
    </lineage>
</organism>
<feature type="domain" description="Domain of unknown function" evidence="1">
    <location>
        <begin position="2"/>
        <end position="135"/>
    </location>
</feature>
<dbReference type="InterPro" id="IPR058415">
    <property type="entry name" value="DUF8102"/>
</dbReference>
<reference evidence="2 3" key="1">
    <citation type="submission" date="2020-01" db="EMBL/GenBank/DDBJ databases">
        <title>Natronorubrum sp. JWXQ-INN 674 isolated from Inner Mongolia Autonomous Region of China.</title>
        <authorList>
            <person name="Xue Q."/>
        </authorList>
    </citation>
    <scope>NUCLEOTIDE SEQUENCE [LARGE SCALE GENOMIC DNA]</scope>
    <source>
        <strain evidence="2 3">JWXQ-INN-674</strain>
    </source>
</reference>
<protein>
    <recommendedName>
        <fullName evidence="1">Domain of unknown function domain-containing protein</fullName>
    </recommendedName>
</protein>